<organism evidence="2 3">
    <name type="scientific">Rhodotorula toruloides</name>
    <name type="common">Yeast</name>
    <name type="synonym">Rhodosporidium toruloides</name>
    <dbReference type="NCBI Taxonomy" id="5286"/>
    <lineage>
        <taxon>Eukaryota</taxon>
        <taxon>Fungi</taxon>
        <taxon>Dikarya</taxon>
        <taxon>Basidiomycota</taxon>
        <taxon>Pucciniomycotina</taxon>
        <taxon>Microbotryomycetes</taxon>
        <taxon>Sporidiobolales</taxon>
        <taxon>Sporidiobolaceae</taxon>
        <taxon>Rhodotorula</taxon>
    </lineage>
</organism>
<feature type="compositionally biased region" description="Low complexity" evidence="1">
    <location>
        <begin position="618"/>
        <end position="628"/>
    </location>
</feature>
<feature type="region of interest" description="Disordered" evidence="1">
    <location>
        <begin position="64"/>
        <end position="83"/>
    </location>
</feature>
<feature type="compositionally biased region" description="Polar residues" evidence="1">
    <location>
        <begin position="640"/>
        <end position="662"/>
    </location>
</feature>
<comment type="caution">
    <text evidence="2">The sequence shown here is derived from an EMBL/GenBank/DDBJ whole genome shotgun (WGS) entry which is preliminary data.</text>
</comment>
<reference evidence="2 3" key="1">
    <citation type="submission" date="2019-07" db="EMBL/GenBank/DDBJ databases">
        <title>Rhodotorula toruloides NBRC10032 genome sequencing.</title>
        <authorList>
            <person name="Shida Y."/>
            <person name="Takaku H."/>
            <person name="Ogasawara W."/>
            <person name="Mori K."/>
        </authorList>
    </citation>
    <scope>NUCLEOTIDE SEQUENCE [LARGE SCALE GENOMIC DNA]</scope>
    <source>
        <strain evidence="2 3">NBRC10032</strain>
    </source>
</reference>
<feature type="compositionally biased region" description="Basic and acidic residues" evidence="1">
    <location>
        <begin position="124"/>
        <end position="142"/>
    </location>
</feature>
<name>A0A511KBT5_RHOTO</name>
<proteinExistence type="predicted"/>
<feature type="region of interest" description="Disordered" evidence="1">
    <location>
        <begin position="123"/>
        <end position="145"/>
    </location>
</feature>
<feature type="compositionally biased region" description="Low complexity" evidence="1">
    <location>
        <begin position="563"/>
        <end position="572"/>
    </location>
</feature>
<feature type="region of interest" description="Disordered" evidence="1">
    <location>
        <begin position="501"/>
        <end position="704"/>
    </location>
</feature>
<feature type="compositionally biased region" description="Polar residues" evidence="1">
    <location>
        <begin position="717"/>
        <end position="732"/>
    </location>
</feature>
<feature type="region of interest" description="Disordered" evidence="1">
    <location>
        <begin position="1"/>
        <end position="59"/>
    </location>
</feature>
<feature type="compositionally biased region" description="Basic residues" evidence="1">
    <location>
        <begin position="518"/>
        <end position="528"/>
    </location>
</feature>
<dbReference type="OrthoDB" id="2525851at2759"/>
<feature type="compositionally biased region" description="Low complexity" evidence="1">
    <location>
        <begin position="287"/>
        <end position="300"/>
    </location>
</feature>
<dbReference type="AlphaFoldDB" id="A0A511KBT5"/>
<accession>A0A511KBT5</accession>
<feature type="region of interest" description="Disordered" evidence="1">
    <location>
        <begin position="716"/>
        <end position="774"/>
    </location>
</feature>
<feature type="compositionally biased region" description="Polar residues" evidence="1">
    <location>
        <begin position="530"/>
        <end position="539"/>
    </location>
</feature>
<dbReference type="EMBL" id="BJWK01000004">
    <property type="protein sequence ID" value="GEM07829.1"/>
    <property type="molecule type" value="Genomic_DNA"/>
</dbReference>
<feature type="compositionally biased region" description="Polar residues" evidence="1">
    <location>
        <begin position="317"/>
        <end position="328"/>
    </location>
</feature>
<gene>
    <name evidence="2" type="ORF">Rt10032_c04g1846</name>
</gene>
<feature type="region of interest" description="Disordered" evidence="1">
    <location>
        <begin position="287"/>
        <end position="333"/>
    </location>
</feature>
<dbReference type="Proteomes" id="UP000321518">
    <property type="component" value="Unassembled WGS sequence"/>
</dbReference>
<sequence length="774" mass="82005">MSTENVSPEGPPASQPLKGQIIDSQETMEAKGEGSEAERDAEDSLSSQDDSFAFSSQGSIVYRDSETSGEFAPSTSVVQDQTGASNETLTSYASVLGDLAALTGPQATPSARSVSLPTAMLTHAHKETTPERDTNNIDEGHSPRKHWLNPAASSFTFRSVSLPASTSAGSVLDCKLGEILKTGKDSLGNLTNEAKVALGELGLQPIPSLHGAPKFPYARNPSGVDLFHFSVAEEDPAFIPLEQMPDYQPRTVPLPLPGNSRYTHHGRLAQQRNISAPATLAFTHFIPTTSSTPPIAPKTARAASAPTRRGGRLKKSQPGTALASTHGSPPTPAPSVEYIEIVALDQARLAQQVQHAQIAQAQTESRRQTFQQLVNNPLWPFVGSQIPTHVYTADVSNSPFAATPYPISTTPLPNAMPSLTPSTIGRRPSIVIGPDGQVNVVDSGTFDQFAMQMNFGFGQPPSTSTLSSRSTSWKTDASVSSQVYGGAAGETYYPLHDEAEDEMLGVPRPPTRAEQLARRTRPGHRRSTKSTDITPQAAQSYLEKGRRSSAAAFVPHPDVNRKSSPAPSTSSSRNVTGPAKMPQPHARPSHSRQSSCVVIAEDAPAEQKIPPPPPPSASPTSSTSFPPSRKAPKFRAFSDIGNSVSSAKVTSYAGQLDQQPRHISSPPVVHNRTVPQVKLEPPTPKKPSRKQSKGAKTPSVQVEKVTDSLTALKLAASTEQGRSTTPSVTSEAYVTATEGDGDPNAAGGPASPKGWSRRRKRNSADGASAGQNDA</sequence>
<evidence type="ECO:0000313" key="3">
    <source>
        <dbReference type="Proteomes" id="UP000321518"/>
    </source>
</evidence>
<evidence type="ECO:0000313" key="2">
    <source>
        <dbReference type="EMBL" id="GEM07829.1"/>
    </source>
</evidence>
<feature type="compositionally biased region" description="Low complexity" evidence="1">
    <location>
        <begin position="44"/>
        <end position="59"/>
    </location>
</feature>
<protein>
    <submittedName>
        <fullName evidence="2">Proteophosphoglycan ppg4</fullName>
    </submittedName>
</protein>
<feature type="compositionally biased region" description="Basic and acidic residues" evidence="1">
    <location>
        <begin position="28"/>
        <end position="38"/>
    </location>
</feature>
<feature type="compositionally biased region" description="Polar residues" evidence="1">
    <location>
        <begin position="73"/>
        <end position="83"/>
    </location>
</feature>
<evidence type="ECO:0000256" key="1">
    <source>
        <dbReference type="SAM" id="MobiDB-lite"/>
    </source>
</evidence>